<dbReference type="HOGENOM" id="CLU_2887097_0_0_1"/>
<sequence length="63" mass="6962">MVVEALKLQVGLSAQLSKREAPIYYSSLHRVYASFVVPRPQERRRLISTGAQATEGSASDTKL</sequence>
<evidence type="ECO:0000313" key="1">
    <source>
        <dbReference type="EMBL" id="KIM66262.1"/>
    </source>
</evidence>
<dbReference type="AlphaFoldDB" id="A0A0C3AMR6"/>
<keyword evidence="2" id="KW-1185">Reference proteome</keyword>
<reference evidence="1 2" key="1">
    <citation type="submission" date="2014-04" db="EMBL/GenBank/DDBJ databases">
        <authorList>
            <consortium name="DOE Joint Genome Institute"/>
            <person name="Kuo A."/>
            <person name="Kohler A."/>
            <person name="Nagy L.G."/>
            <person name="Floudas D."/>
            <person name="Copeland A."/>
            <person name="Barry K.W."/>
            <person name="Cichocki N."/>
            <person name="Veneault-Fourrey C."/>
            <person name="LaButti K."/>
            <person name="Lindquist E.A."/>
            <person name="Lipzen A."/>
            <person name="Lundell T."/>
            <person name="Morin E."/>
            <person name="Murat C."/>
            <person name="Sun H."/>
            <person name="Tunlid A."/>
            <person name="Henrissat B."/>
            <person name="Grigoriev I.V."/>
            <person name="Hibbett D.S."/>
            <person name="Martin F."/>
            <person name="Nordberg H.P."/>
            <person name="Cantor M.N."/>
            <person name="Hua S.X."/>
        </authorList>
    </citation>
    <scope>NUCLEOTIDE SEQUENCE [LARGE SCALE GENOMIC DNA]</scope>
    <source>
        <strain evidence="1 2">Foug A</strain>
    </source>
</reference>
<proteinExistence type="predicted"/>
<evidence type="ECO:0000313" key="2">
    <source>
        <dbReference type="Proteomes" id="UP000053989"/>
    </source>
</evidence>
<reference evidence="2" key="2">
    <citation type="submission" date="2015-01" db="EMBL/GenBank/DDBJ databases">
        <title>Evolutionary Origins and Diversification of the Mycorrhizal Mutualists.</title>
        <authorList>
            <consortium name="DOE Joint Genome Institute"/>
            <consortium name="Mycorrhizal Genomics Consortium"/>
            <person name="Kohler A."/>
            <person name="Kuo A."/>
            <person name="Nagy L.G."/>
            <person name="Floudas D."/>
            <person name="Copeland A."/>
            <person name="Barry K.W."/>
            <person name="Cichocki N."/>
            <person name="Veneault-Fourrey C."/>
            <person name="LaButti K."/>
            <person name="Lindquist E.A."/>
            <person name="Lipzen A."/>
            <person name="Lundell T."/>
            <person name="Morin E."/>
            <person name="Murat C."/>
            <person name="Riley R."/>
            <person name="Ohm R."/>
            <person name="Sun H."/>
            <person name="Tunlid A."/>
            <person name="Henrissat B."/>
            <person name="Grigoriev I.V."/>
            <person name="Hibbett D.S."/>
            <person name="Martin F."/>
        </authorList>
    </citation>
    <scope>NUCLEOTIDE SEQUENCE [LARGE SCALE GENOMIC DNA]</scope>
    <source>
        <strain evidence="2">Foug A</strain>
    </source>
</reference>
<organism evidence="1 2">
    <name type="scientific">Scleroderma citrinum Foug A</name>
    <dbReference type="NCBI Taxonomy" id="1036808"/>
    <lineage>
        <taxon>Eukaryota</taxon>
        <taxon>Fungi</taxon>
        <taxon>Dikarya</taxon>
        <taxon>Basidiomycota</taxon>
        <taxon>Agaricomycotina</taxon>
        <taxon>Agaricomycetes</taxon>
        <taxon>Agaricomycetidae</taxon>
        <taxon>Boletales</taxon>
        <taxon>Sclerodermatineae</taxon>
        <taxon>Sclerodermataceae</taxon>
        <taxon>Scleroderma</taxon>
    </lineage>
</organism>
<gene>
    <name evidence="1" type="ORF">SCLCIDRAFT_1211497</name>
</gene>
<accession>A0A0C3AMR6</accession>
<protein>
    <submittedName>
        <fullName evidence="1">Uncharacterized protein</fullName>
    </submittedName>
</protein>
<name>A0A0C3AMR6_9AGAM</name>
<dbReference type="Proteomes" id="UP000053989">
    <property type="component" value="Unassembled WGS sequence"/>
</dbReference>
<dbReference type="InParanoid" id="A0A0C3AMR6"/>
<dbReference type="EMBL" id="KN822018">
    <property type="protein sequence ID" value="KIM66262.1"/>
    <property type="molecule type" value="Genomic_DNA"/>
</dbReference>